<feature type="region of interest" description="Disordered" evidence="2">
    <location>
        <begin position="170"/>
        <end position="220"/>
    </location>
</feature>
<feature type="region of interest" description="Disordered" evidence="2">
    <location>
        <begin position="555"/>
        <end position="715"/>
    </location>
</feature>
<protein>
    <submittedName>
        <fullName evidence="4">Centrosomal protein of 170 kDa</fullName>
    </submittedName>
</protein>
<comment type="similarity">
    <text evidence="1">Belongs to the CEP170 family.</text>
</comment>
<feature type="region of interest" description="Disordered" evidence="2">
    <location>
        <begin position="1018"/>
        <end position="1037"/>
    </location>
</feature>
<dbReference type="GO" id="GO:0005814">
    <property type="term" value="C:centriole"/>
    <property type="evidence" value="ECO:0007669"/>
    <property type="project" value="TreeGrafter"/>
</dbReference>
<feature type="compositionally biased region" description="Polar residues" evidence="2">
    <location>
        <begin position="704"/>
        <end position="715"/>
    </location>
</feature>
<evidence type="ECO:0000313" key="4">
    <source>
        <dbReference type="EMBL" id="KAA0713333.1"/>
    </source>
</evidence>
<gene>
    <name evidence="4" type="ORF">E1301_Tti009247</name>
</gene>
<dbReference type="InterPro" id="IPR000253">
    <property type="entry name" value="FHA_dom"/>
</dbReference>
<name>A0A5A9NUU8_9TELE</name>
<dbReference type="EMBL" id="SOYY01000013">
    <property type="protein sequence ID" value="KAA0713333.1"/>
    <property type="molecule type" value="Genomic_DNA"/>
</dbReference>
<feature type="region of interest" description="Disordered" evidence="2">
    <location>
        <begin position="427"/>
        <end position="479"/>
    </location>
</feature>
<dbReference type="InterPro" id="IPR029300">
    <property type="entry name" value="CEP170_C"/>
</dbReference>
<keyword evidence="5" id="KW-1185">Reference proteome</keyword>
<feature type="compositionally biased region" description="Polar residues" evidence="2">
    <location>
        <begin position="856"/>
        <end position="871"/>
    </location>
</feature>
<feature type="compositionally biased region" description="Basic and acidic residues" evidence="2">
    <location>
        <begin position="452"/>
        <end position="462"/>
    </location>
</feature>
<evidence type="ECO:0000256" key="2">
    <source>
        <dbReference type="SAM" id="MobiDB-lite"/>
    </source>
</evidence>
<dbReference type="Gene3D" id="2.60.200.20">
    <property type="match status" value="1"/>
</dbReference>
<dbReference type="SUPFAM" id="SSF49879">
    <property type="entry name" value="SMAD/FHA domain"/>
    <property type="match status" value="1"/>
</dbReference>
<feature type="compositionally biased region" description="Polar residues" evidence="2">
    <location>
        <begin position="775"/>
        <end position="793"/>
    </location>
</feature>
<organism evidence="4 5">
    <name type="scientific">Triplophysa tibetana</name>
    <dbReference type="NCBI Taxonomy" id="1572043"/>
    <lineage>
        <taxon>Eukaryota</taxon>
        <taxon>Metazoa</taxon>
        <taxon>Chordata</taxon>
        <taxon>Craniata</taxon>
        <taxon>Vertebrata</taxon>
        <taxon>Euteleostomi</taxon>
        <taxon>Actinopterygii</taxon>
        <taxon>Neopterygii</taxon>
        <taxon>Teleostei</taxon>
        <taxon>Ostariophysi</taxon>
        <taxon>Cypriniformes</taxon>
        <taxon>Nemacheilidae</taxon>
        <taxon>Triplophysa</taxon>
    </lineage>
</organism>
<feature type="domain" description="FHA" evidence="3">
    <location>
        <begin position="23"/>
        <end position="73"/>
    </location>
</feature>
<dbReference type="Pfam" id="PF00498">
    <property type="entry name" value="FHA"/>
    <property type="match status" value="1"/>
</dbReference>
<dbReference type="Pfam" id="PF15308">
    <property type="entry name" value="CEP170_C"/>
    <property type="match status" value="2"/>
</dbReference>
<evidence type="ECO:0000313" key="5">
    <source>
        <dbReference type="Proteomes" id="UP000324632"/>
    </source>
</evidence>
<dbReference type="PANTHER" id="PTHR15715:SF49">
    <property type="entry name" value="CENTROSOMAL PROTEIN OF 170 KDA ISOFORM X1"/>
    <property type="match status" value="1"/>
</dbReference>
<feature type="compositionally biased region" description="Basic and acidic residues" evidence="2">
    <location>
        <begin position="195"/>
        <end position="210"/>
    </location>
</feature>
<evidence type="ECO:0000259" key="3">
    <source>
        <dbReference type="PROSITE" id="PS50006"/>
    </source>
</evidence>
<feature type="region of interest" description="Disordered" evidence="2">
    <location>
        <begin position="124"/>
        <end position="153"/>
    </location>
</feature>
<feature type="compositionally biased region" description="Basic and acidic residues" evidence="2">
    <location>
        <begin position="1299"/>
        <end position="1319"/>
    </location>
</feature>
<dbReference type="Proteomes" id="UP000324632">
    <property type="component" value="Chromosome 13"/>
</dbReference>
<feature type="compositionally biased region" description="Basic and acidic residues" evidence="2">
    <location>
        <begin position="613"/>
        <end position="624"/>
    </location>
</feature>
<accession>A0A5A9NUU8</accession>
<dbReference type="InterPro" id="IPR051176">
    <property type="entry name" value="Cent_Immune-Sig_Mod"/>
</dbReference>
<feature type="region of interest" description="Disordered" evidence="2">
    <location>
        <begin position="339"/>
        <end position="377"/>
    </location>
</feature>
<sequence length="1319" mass="142862">MSLTSWFLVGGGGTRHRLPQEMIFVGRDDCELMLQSRSVDKQHAVINYEVSTDEHKVKDLGSLNGTFVNDVRVQEQQYITLKIGDKLSLHTNLFTVVRGELHVPEEALKHEKFTSQLQLMQKLEHSREATKSPEFKGAEGGKETKPSEPPLNAEEKLPTDIAMLQRGTPLYGQPSWWGDGDADDENSVKQGTRVPDQKQAKCEAGRKDNASKQQMVPGNPPQILGPQEPSYFEIPSKETPPVDCGTEENLLSNTEAAVSASAIPPSEVGAHGHASFTIAFDMSTSGKGRDKVAKGFLDNRQLPKSGAGEELCALQAAMVAAEVKVADWLAQNELPLARSESVAEDDGDSAKSDVPVQLKSLRDGTQSDSENALGEQLTSRRAFLQERYRGRQGVPWTEGLYYGREDLFQHKPSSATNKMAPVGAEAGKIANSSSPQKTKMAREQSSESQETSNRRQTDDQSDRGTYTIELENGNAEEEEARRMIDKVFGVEDNQALTQLRFPKHQRERGTICPRSGAMETTQAGYGGAALLPDDLVVVGGPRWISQWASLAASHIRTDPEGSGSEPVTYVDDTSGHSERKRRTLPQLPSEDSVGPVAPEGSGSQFRQTVSASEKQDLELQEKADQLNSTSKSGRKVLGTTLGGTDVDRSKPSKQASTKTHELGRKAGQKGAQPRQTVASERKQGDSTQKKGVEDREKTGKSLLRQESFTVERPSTNVPLGLIPCIDGLGTSTQPRKMGVIAEGIDAATMLKDSEAVASFLETTLSDLADPLSYSLEGSVSPESDIDTTSTVSQAGGEGGRKTAQKKRSSGGQGRDTNNKNTSTTEKKGKVQPSGSKAWTSLDLTDDDLSSSLPHDTASTTRPHGRGQNISSRAEPIGSKTRGAKTPAAPTPATSKPATLPRPRPTRASLLRRARLGDAPDTDNADVDRMSVASEASTASSASRPSAGRRTLSRIEALAQPRRPRVCSPSARSDSEATSGRMRSFTPRPAPESGLRLGLRSTATSSSVVVPRARANSASKLPDKCAGAPHVQSTPAASGRWRRVPIEYASTSEDEYGSNRHPSQNTLLRPLAPRVTQLGGSAPATPSPGCFSMLPAQSSREQDDYMRDWTAHSEEIARISQDLAKDLAMLAREIHDVAGEIDSVSPSSAPQASVDDRVIENVLGSAPEISCRGVELRPRGIISSQDPRSIRRQTWSRDEVRILFKDKDRKWEEIERKLQAENVVPLLKTSNQEISFILQNLKRVERHLLVMDIMVDPDGTLDALSSLGLTSPLLAENRNSPGTQDPSVSQAGEGSAYSEVAERDLGPQEKRKEQHTANRN</sequence>
<feature type="region of interest" description="Disordered" evidence="2">
    <location>
        <begin position="775"/>
        <end position="997"/>
    </location>
</feature>
<dbReference type="PANTHER" id="PTHR15715">
    <property type="entry name" value="CENTROSOMAL PROTEIN OF 170 KDA"/>
    <property type="match status" value="1"/>
</dbReference>
<dbReference type="SMART" id="SM00240">
    <property type="entry name" value="FHA"/>
    <property type="match status" value="1"/>
</dbReference>
<feature type="region of interest" description="Disordered" evidence="2">
    <location>
        <begin position="1274"/>
        <end position="1319"/>
    </location>
</feature>
<feature type="compositionally biased region" description="Low complexity" evidence="2">
    <location>
        <begin position="879"/>
        <end position="910"/>
    </location>
</feature>
<feature type="compositionally biased region" description="Polar residues" evidence="2">
    <location>
        <begin position="1276"/>
        <end position="1291"/>
    </location>
</feature>
<dbReference type="PROSITE" id="PS50006">
    <property type="entry name" value="FHA_DOMAIN"/>
    <property type="match status" value="1"/>
</dbReference>
<feature type="compositionally biased region" description="Polar residues" evidence="2">
    <location>
        <begin position="601"/>
        <end position="612"/>
    </location>
</feature>
<dbReference type="InterPro" id="IPR008984">
    <property type="entry name" value="SMAD_FHA_dom_sf"/>
</dbReference>
<comment type="caution">
    <text evidence="4">The sequence shown here is derived from an EMBL/GenBank/DDBJ whole genome shotgun (WGS) entry which is preliminary data.</text>
</comment>
<feature type="compositionally biased region" description="Low complexity" evidence="2">
    <location>
        <begin position="930"/>
        <end position="945"/>
    </location>
</feature>
<evidence type="ECO:0000256" key="1">
    <source>
        <dbReference type="ARBA" id="ARBA00010436"/>
    </source>
</evidence>
<proteinExistence type="inferred from homology"/>
<feature type="compositionally biased region" description="Basic and acidic residues" evidence="2">
    <location>
        <begin position="679"/>
        <end position="699"/>
    </location>
</feature>
<reference evidence="4 5" key="1">
    <citation type="journal article" date="2019" name="Mol. Ecol. Resour.">
        <title>Chromosome-level genome assembly of Triplophysa tibetana, a fish adapted to the harsh high-altitude environment of the Tibetan Plateau.</title>
        <authorList>
            <person name="Yang X."/>
            <person name="Liu H."/>
            <person name="Ma Z."/>
            <person name="Zou Y."/>
            <person name="Zou M."/>
            <person name="Mao Y."/>
            <person name="Li X."/>
            <person name="Wang H."/>
            <person name="Chen T."/>
            <person name="Wang W."/>
            <person name="Yang R."/>
        </authorList>
    </citation>
    <scope>NUCLEOTIDE SEQUENCE [LARGE SCALE GENOMIC DNA]</scope>
    <source>
        <strain evidence="4">TTIB1903HZAU</strain>
        <tissue evidence="4">Muscle</tissue>
    </source>
</reference>
<feature type="compositionally biased region" description="Basic and acidic residues" evidence="2">
    <location>
        <begin position="124"/>
        <end position="146"/>
    </location>
</feature>